<dbReference type="SUPFAM" id="SSF88713">
    <property type="entry name" value="Glycoside hydrolase/deacetylase"/>
    <property type="match status" value="1"/>
</dbReference>
<dbReference type="InterPro" id="IPR002509">
    <property type="entry name" value="NODB_dom"/>
</dbReference>
<dbReference type="PANTHER" id="PTHR47561">
    <property type="entry name" value="POLYSACCHARIDE DEACETYLASE FAMILY PROTEIN (AFU_ORTHOLOGUE AFUA_6G05030)"/>
    <property type="match status" value="1"/>
</dbReference>
<name>A0A2S4MD89_9HYPH</name>
<organism evidence="6 7">
    <name type="scientific">Bosea psychrotolerans</name>
    <dbReference type="NCBI Taxonomy" id="1871628"/>
    <lineage>
        <taxon>Bacteria</taxon>
        <taxon>Pseudomonadati</taxon>
        <taxon>Pseudomonadota</taxon>
        <taxon>Alphaproteobacteria</taxon>
        <taxon>Hyphomicrobiales</taxon>
        <taxon>Boseaceae</taxon>
        <taxon>Bosea</taxon>
    </lineage>
</organism>
<comment type="function">
    <text evidence="1">Is involved in generating a small heat-stable compound (Nod), an acylated oligomer of N-acetylglucosamine, that stimulates mitosis in various plant protoplasts.</text>
</comment>
<comment type="similarity">
    <text evidence="2">Belongs to the polysaccharide deacetylase family.</text>
</comment>
<protein>
    <recommendedName>
        <fullName evidence="3">Chitooligosaccharide deacetylase</fullName>
    </recommendedName>
    <alternativeName>
        <fullName evidence="4">Nodulation protein B</fullName>
    </alternativeName>
</protein>
<dbReference type="PROSITE" id="PS51677">
    <property type="entry name" value="NODB"/>
    <property type="match status" value="1"/>
</dbReference>
<evidence type="ECO:0000256" key="1">
    <source>
        <dbReference type="ARBA" id="ARBA00003236"/>
    </source>
</evidence>
<evidence type="ECO:0000259" key="5">
    <source>
        <dbReference type="PROSITE" id="PS51677"/>
    </source>
</evidence>
<evidence type="ECO:0000313" key="7">
    <source>
        <dbReference type="Proteomes" id="UP000236919"/>
    </source>
</evidence>
<dbReference type="GO" id="GO:0016810">
    <property type="term" value="F:hydrolase activity, acting on carbon-nitrogen (but not peptide) bonds"/>
    <property type="evidence" value="ECO:0007669"/>
    <property type="project" value="InterPro"/>
</dbReference>
<dbReference type="Proteomes" id="UP000236919">
    <property type="component" value="Unassembled WGS sequence"/>
</dbReference>
<dbReference type="RefSeq" id="WP_103718277.1">
    <property type="nucleotide sequence ID" value="NZ_PQFZ01000005.1"/>
</dbReference>
<gene>
    <name evidence="6" type="ORF">CYD53_105349</name>
</gene>
<evidence type="ECO:0000313" key="6">
    <source>
        <dbReference type="EMBL" id="POR52684.1"/>
    </source>
</evidence>
<dbReference type="EMBL" id="PQFZ01000005">
    <property type="protein sequence ID" value="POR52684.1"/>
    <property type="molecule type" value="Genomic_DNA"/>
</dbReference>
<keyword evidence="7" id="KW-1185">Reference proteome</keyword>
<reference evidence="6 7" key="1">
    <citation type="submission" date="2018-01" db="EMBL/GenBank/DDBJ databases">
        <title>Genomic Encyclopedia of Type Strains, Phase III (KMG-III): the genomes of soil and plant-associated and newly described type strains.</title>
        <authorList>
            <person name="Whitman W."/>
        </authorList>
    </citation>
    <scope>NUCLEOTIDE SEQUENCE [LARGE SCALE GENOMIC DNA]</scope>
    <source>
        <strain evidence="6 7">1131</strain>
    </source>
</reference>
<evidence type="ECO:0000256" key="3">
    <source>
        <dbReference type="ARBA" id="ARBA00020071"/>
    </source>
</evidence>
<dbReference type="GO" id="GO:0005975">
    <property type="term" value="P:carbohydrate metabolic process"/>
    <property type="evidence" value="ECO:0007669"/>
    <property type="project" value="InterPro"/>
</dbReference>
<dbReference type="AlphaFoldDB" id="A0A2S4MD89"/>
<accession>A0A2S4MD89</accession>
<evidence type="ECO:0000256" key="2">
    <source>
        <dbReference type="ARBA" id="ARBA00010973"/>
    </source>
</evidence>
<proteinExistence type="inferred from homology"/>
<dbReference type="PANTHER" id="PTHR47561:SF1">
    <property type="entry name" value="POLYSACCHARIDE DEACETYLASE FAMILY PROTEIN (AFU_ORTHOLOGUE AFUA_6G05030)"/>
    <property type="match status" value="1"/>
</dbReference>
<sequence>MTGSLLITVNVHGIGPEAAGIPEAELFGRDAHGRYTYRIGLARLLDALRDDGLPATFFWPAMEAERLPHLVERCLRDGHEIASHGRAFEDHAALGRAAEAAAIGQAHETLLRLSGSPPRGFRSPTGTLSPDTIPILQSLGYLYDSSFLDDDSPYGLGVHGGERMVELPVSEGLTDATHFRRRVTQDRAEELIREELTALLAVDGYACLTFHPRADIGVGRAARLPLIRRLVELAGEQGAKPVLCSWLAQHFRATAVVPAP</sequence>
<dbReference type="Gene3D" id="3.20.20.370">
    <property type="entry name" value="Glycoside hydrolase/deacetylase"/>
    <property type="match status" value="1"/>
</dbReference>
<dbReference type="Pfam" id="PF01522">
    <property type="entry name" value="Polysacc_deac_1"/>
    <property type="match status" value="1"/>
</dbReference>
<dbReference type="OrthoDB" id="9784220at2"/>
<evidence type="ECO:0000256" key="4">
    <source>
        <dbReference type="ARBA" id="ARBA00032976"/>
    </source>
</evidence>
<feature type="domain" description="NodB homology" evidence="5">
    <location>
        <begin position="23"/>
        <end position="242"/>
    </location>
</feature>
<comment type="caution">
    <text evidence="6">The sequence shown here is derived from an EMBL/GenBank/DDBJ whole genome shotgun (WGS) entry which is preliminary data.</text>
</comment>
<dbReference type="InterPro" id="IPR011330">
    <property type="entry name" value="Glyco_hydro/deAcase_b/a-brl"/>
</dbReference>